<name>C8RWY7_9RHOB</name>
<dbReference type="CDD" id="cd03049">
    <property type="entry name" value="GST_N_3"/>
    <property type="match status" value="1"/>
</dbReference>
<evidence type="ECO:0000313" key="3">
    <source>
        <dbReference type="Proteomes" id="UP000010121"/>
    </source>
</evidence>
<dbReference type="InterPro" id="IPR036282">
    <property type="entry name" value="Glutathione-S-Trfase_C_sf"/>
</dbReference>
<dbReference type="GO" id="GO:0016740">
    <property type="term" value="F:transferase activity"/>
    <property type="evidence" value="ECO:0007669"/>
    <property type="project" value="UniProtKB-KW"/>
</dbReference>
<dbReference type="eggNOG" id="COG0625">
    <property type="taxonomic scope" value="Bacteria"/>
</dbReference>
<evidence type="ECO:0000259" key="1">
    <source>
        <dbReference type="PROSITE" id="PS50404"/>
    </source>
</evidence>
<proteinExistence type="predicted"/>
<dbReference type="PANTHER" id="PTHR43968">
    <property type="match status" value="1"/>
</dbReference>
<dbReference type="InterPro" id="IPR036249">
    <property type="entry name" value="Thioredoxin-like_sf"/>
</dbReference>
<dbReference type="EMBL" id="ACYY01000002">
    <property type="protein sequence ID" value="EEW26512.1"/>
    <property type="molecule type" value="Genomic_DNA"/>
</dbReference>
<reference evidence="2 3" key="1">
    <citation type="submission" date="2009-08" db="EMBL/GenBank/DDBJ databases">
        <title>The draft genome of Rhodobacter sp. SW2.</title>
        <authorList>
            <consortium name="US DOE Joint Genome Institute (JGI-PGF)"/>
            <person name="Lucas S."/>
            <person name="Copeland A."/>
            <person name="Lapidus A."/>
            <person name="Glavina del Rio T."/>
            <person name="Tice H."/>
            <person name="Bruce D."/>
            <person name="Goodwin L."/>
            <person name="Pitluck S."/>
            <person name="Larimer F."/>
            <person name="Land M.L."/>
            <person name="Hauser L."/>
            <person name="Emerson D."/>
        </authorList>
    </citation>
    <scope>NUCLEOTIDE SEQUENCE [LARGE SCALE GENOMIC DNA]</scope>
    <source>
        <strain evidence="2 3">SW2</strain>
    </source>
</reference>
<dbReference type="Pfam" id="PF13409">
    <property type="entry name" value="GST_N_2"/>
    <property type="match status" value="1"/>
</dbReference>
<gene>
    <name evidence="2" type="ORF">Rsw2DRAFT_0315</name>
</gene>
<dbReference type="Gene3D" id="3.40.30.10">
    <property type="entry name" value="Glutaredoxin"/>
    <property type="match status" value="1"/>
</dbReference>
<keyword evidence="2" id="KW-0808">Transferase</keyword>
<organism evidence="2 3">
    <name type="scientific">Rhodobacter ferrooxidans</name>
    <dbReference type="NCBI Taxonomy" id="371731"/>
    <lineage>
        <taxon>Bacteria</taxon>
        <taxon>Pseudomonadati</taxon>
        <taxon>Pseudomonadota</taxon>
        <taxon>Alphaproteobacteria</taxon>
        <taxon>Rhodobacterales</taxon>
        <taxon>Rhodobacter group</taxon>
        <taxon>Rhodobacter</taxon>
    </lineage>
</organism>
<dbReference type="PROSITE" id="PS50404">
    <property type="entry name" value="GST_NTER"/>
    <property type="match status" value="1"/>
</dbReference>
<dbReference type="CDD" id="cd03205">
    <property type="entry name" value="GST_C_6"/>
    <property type="match status" value="1"/>
</dbReference>
<feature type="domain" description="GST N-terminal" evidence="1">
    <location>
        <begin position="1"/>
        <end position="84"/>
    </location>
</feature>
<dbReference type="PANTHER" id="PTHR43968:SF6">
    <property type="entry name" value="GLUTATHIONE S-TRANSFERASE OMEGA"/>
    <property type="match status" value="1"/>
</dbReference>
<evidence type="ECO:0000313" key="2">
    <source>
        <dbReference type="EMBL" id="EEW26512.1"/>
    </source>
</evidence>
<dbReference type="Gene3D" id="1.20.1050.10">
    <property type="match status" value="1"/>
</dbReference>
<keyword evidence="3" id="KW-1185">Reference proteome</keyword>
<dbReference type="InterPro" id="IPR004045">
    <property type="entry name" value="Glutathione_S-Trfase_N"/>
</dbReference>
<accession>C8RWY7</accession>
<sequence length="205" mass="22337">MGLRLYHSPTSPFVRKVMVLLHETGQLSQVSLIAAVGTPVDAGSMPLAQNPLGKIPALERDDGPALYDSRVICRYLDGLAGAGLYPEAPRLWDSLTLEATADGMLEAAVLMVYETRLRPEDKQFAPWVDGQWAKIDRALDALESRWIDHLGGALDIGQIAIGCALGYLDFRHSARDWRARRPDLAAWEAGFSGRASMLATQPPAA</sequence>
<dbReference type="Proteomes" id="UP000010121">
    <property type="component" value="Unassembled WGS sequence"/>
</dbReference>
<dbReference type="InterPro" id="IPR050983">
    <property type="entry name" value="GST_Omega/HSP26"/>
</dbReference>
<dbReference type="SUPFAM" id="SSF52833">
    <property type="entry name" value="Thioredoxin-like"/>
    <property type="match status" value="1"/>
</dbReference>
<dbReference type="SUPFAM" id="SSF47616">
    <property type="entry name" value="GST C-terminal domain-like"/>
    <property type="match status" value="1"/>
</dbReference>
<dbReference type="Pfam" id="PF13410">
    <property type="entry name" value="GST_C_2"/>
    <property type="match status" value="1"/>
</dbReference>
<dbReference type="AlphaFoldDB" id="C8RWY7"/>
<dbReference type="STRING" id="371731.Rsw2DRAFT_0315"/>
<comment type="caution">
    <text evidence="2">The sequence shown here is derived from an EMBL/GenBank/DDBJ whole genome shotgun (WGS) entry which is preliminary data.</text>
</comment>
<dbReference type="GO" id="GO:0005737">
    <property type="term" value="C:cytoplasm"/>
    <property type="evidence" value="ECO:0007669"/>
    <property type="project" value="TreeGrafter"/>
</dbReference>
<protein>
    <submittedName>
        <fullName evidence="2">Glutathione S-transferase domain protein</fullName>
    </submittedName>
</protein>